<dbReference type="RefSeq" id="WP_043572097.1">
    <property type="nucleotide sequence ID" value="NZ_CP142381.1"/>
</dbReference>
<accession>A0ABS7FD86</accession>
<name>A0ABS7FD86_9NEIS</name>
<gene>
    <name evidence="2" type="ORF">KIF53_10450</name>
</gene>
<organism evidence="2 3">
    <name type="scientific">Chromobacterium subtsugae</name>
    <dbReference type="NCBI Taxonomy" id="251747"/>
    <lineage>
        <taxon>Bacteria</taxon>
        <taxon>Pseudomonadati</taxon>
        <taxon>Pseudomonadota</taxon>
        <taxon>Betaproteobacteria</taxon>
        <taxon>Neisseriales</taxon>
        <taxon>Chromobacteriaceae</taxon>
        <taxon>Chromobacterium</taxon>
    </lineage>
</organism>
<keyword evidence="1" id="KW-1133">Transmembrane helix</keyword>
<dbReference type="EMBL" id="JAHDTB010000007">
    <property type="protein sequence ID" value="MBW8288045.1"/>
    <property type="molecule type" value="Genomic_DNA"/>
</dbReference>
<dbReference type="Proteomes" id="UP000711178">
    <property type="component" value="Unassembled WGS sequence"/>
</dbReference>
<feature type="transmembrane region" description="Helical" evidence="1">
    <location>
        <begin position="52"/>
        <end position="74"/>
    </location>
</feature>
<evidence type="ECO:0000313" key="2">
    <source>
        <dbReference type="EMBL" id="MBW8288045.1"/>
    </source>
</evidence>
<keyword evidence="3" id="KW-1185">Reference proteome</keyword>
<reference evidence="2 3" key="1">
    <citation type="submission" date="2021-05" db="EMBL/GenBank/DDBJ databases">
        <title>Draft Whole Genome Sequencing Of Biosensor Chromobacterium violaceum Strain CV026 Reveals A Regulatory RNA In Chromobacterium violaceum Phenotype Regulatory Network.</title>
        <authorList>
            <person name="Hong K.W."/>
            <person name="Chan K.G."/>
            <person name="Chang C.-Y."/>
        </authorList>
    </citation>
    <scope>NUCLEOTIDE SEQUENCE [LARGE SCALE GENOMIC DNA]</scope>
    <source>
        <strain evidence="2 3">ATCC 31532</strain>
    </source>
</reference>
<keyword evidence="1" id="KW-0812">Transmembrane</keyword>
<evidence type="ECO:0000256" key="1">
    <source>
        <dbReference type="SAM" id="Phobius"/>
    </source>
</evidence>
<sequence length="210" mass="21861">MTVQGYAVLYLAFIIVLFAALVWKTPVLRDRGPLAPGVADGQQTFSLARSQLLWWTLSVALVAGWLLIVTGNLLSPTPQVLALLGISAGTSGLASLVGQPDGGAQAAALGGSRGWVRDVLEDGQGISVHRYQALLANAGIGLVFIYKSLELKAFYAIDPMWLGVLGVSSVLYVGMKSRETAAVGAEALSAPALIQPQAVKPGNTPPALQV</sequence>
<dbReference type="GeneID" id="89686073"/>
<protein>
    <submittedName>
        <fullName evidence="2">Uncharacterized protein</fullName>
    </submittedName>
</protein>
<evidence type="ECO:0000313" key="3">
    <source>
        <dbReference type="Proteomes" id="UP000711178"/>
    </source>
</evidence>
<proteinExistence type="predicted"/>
<keyword evidence="1" id="KW-0472">Membrane</keyword>
<feature type="transmembrane region" description="Helical" evidence="1">
    <location>
        <begin position="6"/>
        <end position="23"/>
    </location>
</feature>
<comment type="caution">
    <text evidence="2">The sequence shown here is derived from an EMBL/GenBank/DDBJ whole genome shotgun (WGS) entry which is preliminary data.</text>
</comment>
<feature type="transmembrane region" description="Helical" evidence="1">
    <location>
        <begin position="153"/>
        <end position="173"/>
    </location>
</feature>